<reference evidence="3 4" key="1">
    <citation type="submission" date="2016-07" db="EMBL/GenBank/DDBJ databases">
        <title>Comparative genomics of the Campylobacter concisus group.</title>
        <authorList>
            <person name="Miller W.G."/>
            <person name="Yee E."/>
            <person name="Chapman M.H."/>
            <person name="Huynh S."/>
            <person name="Bono J.L."/>
            <person name="On S.L.W."/>
            <person name="StLeger J."/>
            <person name="Foster G."/>
            <person name="Parker C.T."/>
        </authorList>
    </citation>
    <scope>NUCLEOTIDE SEQUENCE [LARGE SCALE GENOMIC DNA]</scope>
    <source>
        <strain evidence="3 4">ATCC 33238</strain>
    </source>
</reference>
<dbReference type="InterPro" id="IPR046866">
    <property type="entry name" value="FapA_N"/>
</dbReference>
<dbReference type="AlphaFoldDB" id="A0A6G5QMF2"/>
<evidence type="ECO:0000313" key="4">
    <source>
        <dbReference type="Proteomes" id="UP000502377"/>
    </source>
</evidence>
<gene>
    <name evidence="3" type="ORF">CRECT_1191</name>
</gene>
<feature type="domain" description="Flagellar Assembly Protein A N-terminal region" evidence="2">
    <location>
        <begin position="136"/>
        <end position="293"/>
    </location>
</feature>
<name>A0A6G5QMF2_CAMRE</name>
<organism evidence="3 4">
    <name type="scientific">Campylobacter rectus</name>
    <name type="common">Wolinella recta</name>
    <dbReference type="NCBI Taxonomy" id="203"/>
    <lineage>
        <taxon>Bacteria</taxon>
        <taxon>Pseudomonadati</taxon>
        <taxon>Campylobacterota</taxon>
        <taxon>Epsilonproteobacteria</taxon>
        <taxon>Campylobacterales</taxon>
        <taxon>Campylobacteraceae</taxon>
        <taxon>Campylobacter</taxon>
    </lineage>
</organism>
<dbReference type="RefSeq" id="WP_004320001.1">
    <property type="nucleotide sequence ID" value="NZ_CP012543.1"/>
</dbReference>
<dbReference type="EMBL" id="CP012543">
    <property type="protein sequence ID" value="QCD46850.1"/>
    <property type="molecule type" value="Genomic_DNA"/>
</dbReference>
<evidence type="ECO:0000256" key="1">
    <source>
        <dbReference type="SAM" id="Coils"/>
    </source>
</evidence>
<sequence>MTENQKAQQTFLADMEVETANPYGEILNLVKNLGVDSKFIDFDIIKIKTECKIAGEGQPRQISEEKLDIFDDDKFYVERVESIKQSYLVKFYDIRRAKPVPLPNVSLNANKNLTKILATVSQNADTVYFKEFDKKLINFIYKKLIKVGILIGIRNGSMIEEIAKISSVLRVKEFIDKDYTFTVTAGVNVKLSTDDALIFHYKNKNKPIDENDKIDYANRGYLLGVVENELIIEYVKLVEGSDGRDVRGNLLPAQKAKATITKMPEHTENIYLKEDKEGIKFYSKKAGYVHEVKGLFDIKDELDVNEITFKTTGSVDTGLDTNVTLNVKENDLTKDAVGTGMTVEANEINVEGNVAANAVVKANKVTIGGQTHAKAVIEAKEAKIAVHIGSFEGEDVEIDRLEGGKVKAKKVVIKSVIGGEIIAESVVIDTLVSNSNIVIADTLEIKKLKGVNNKILVDFSMIKNTGEQINDRMAKIKTIREQIVKMPRMLEFKRWVVEENKGPINVIKAKIEELKRTNNTPPVTFIKKLKEYQQLVHEYNALLKEFREKKAAIAELKGEITNIQESIFNSKVINHSSWREFNEIKFRLIDPARDITYNTRENEIARVITVAKIETEEGDIDYVIKKNNNVKKA</sequence>
<feature type="coiled-coil region" evidence="1">
    <location>
        <begin position="529"/>
        <end position="566"/>
    </location>
</feature>
<dbReference type="KEGG" id="crx:CRECT_1191"/>
<evidence type="ECO:0000313" key="3">
    <source>
        <dbReference type="EMBL" id="QCD46850.1"/>
    </source>
</evidence>
<proteinExistence type="predicted"/>
<keyword evidence="1" id="KW-0175">Coiled coil</keyword>
<accession>A0A6G5QMF2</accession>
<evidence type="ECO:0000259" key="2">
    <source>
        <dbReference type="Pfam" id="PF20250"/>
    </source>
</evidence>
<protein>
    <submittedName>
        <fullName evidence="3">Putative DUF342 domain protein</fullName>
    </submittedName>
</protein>
<dbReference type="Pfam" id="PF20250">
    <property type="entry name" value="FapA_N"/>
    <property type="match status" value="1"/>
</dbReference>
<dbReference type="Proteomes" id="UP000502377">
    <property type="component" value="Chromosome"/>
</dbReference>